<comment type="caution">
    <text evidence="1">The sequence shown here is derived from an EMBL/GenBank/DDBJ whole genome shotgun (WGS) entry which is preliminary data.</text>
</comment>
<organism evidence="1 2">
    <name type="scientific">Fodinibius salicampi</name>
    <dbReference type="NCBI Taxonomy" id="1920655"/>
    <lineage>
        <taxon>Bacteria</taxon>
        <taxon>Pseudomonadati</taxon>
        <taxon>Balneolota</taxon>
        <taxon>Balneolia</taxon>
        <taxon>Balneolales</taxon>
        <taxon>Balneolaceae</taxon>
        <taxon>Fodinibius</taxon>
    </lineage>
</organism>
<dbReference type="Proteomes" id="UP001207337">
    <property type="component" value="Unassembled WGS sequence"/>
</dbReference>
<evidence type="ECO:0000313" key="1">
    <source>
        <dbReference type="EMBL" id="MCW9713079.1"/>
    </source>
</evidence>
<proteinExistence type="predicted"/>
<dbReference type="EMBL" id="JAJNDC010000002">
    <property type="protein sequence ID" value="MCW9713079.1"/>
    <property type="molecule type" value="Genomic_DNA"/>
</dbReference>
<protein>
    <submittedName>
        <fullName evidence="1">Uncharacterized protein</fullName>
    </submittedName>
</protein>
<gene>
    <name evidence="1" type="ORF">LQ318_09205</name>
</gene>
<reference evidence="1 2" key="1">
    <citation type="submission" date="2021-11" db="EMBL/GenBank/DDBJ databases">
        <title>Aliifidinibius sp. nov., a new bacterium isolated from saline soil.</title>
        <authorList>
            <person name="Galisteo C."/>
            <person name="De La Haba R."/>
            <person name="Sanchez-Porro C."/>
            <person name="Ventosa A."/>
        </authorList>
    </citation>
    <scope>NUCLEOTIDE SEQUENCE [LARGE SCALE GENOMIC DNA]</scope>
    <source>
        <strain evidence="1 2">KACC 190600</strain>
    </source>
</reference>
<name>A0ABT3PZ25_9BACT</name>
<accession>A0ABT3PZ25</accession>
<keyword evidence="2" id="KW-1185">Reference proteome</keyword>
<evidence type="ECO:0000313" key="2">
    <source>
        <dbReference type="Proteomes" id="UP001207337"/>
    </source>
</evidence>
<dbReference type="RefSeq" id="WP_265789535.1">
    <property type="nucleotide sequence ID" value="NZ_BAABRS010000002.1"/>
</dbReference>
<sequence>MGKAVIKVVDVPGLFLVGATKKTRSSFISVPSVPERRSRRRFCSTFGDHKW</sequence>